<dbReference type="InterPro" id="IPR008974">
    <property type="entry name" value="TRAF-like"/>
</dbReference>
<dbReference type="InterPro" id="IPR011333">
    <property type="entry name" value="SKP1/BTB/POZ_sf"/>
</dbReference>
<reference evidence="6" key="1">
    <citation type="submission" date="2023-07" db="EMBL/GenBank/DDBJ databases">
        <title>A chromosome-level genome assembly of Lolium multiflorum.</title>
        <authorList>
            <person name="Chen Y."/>
            <person name="Copetti D."/>
            <person name="Kolliker R."/>
            <person name="Studer B."/>
        </authorList>
    </citation>
    <scope>NUCLEOTIDE SEQUENCE</scope>
    <source>
        <strain evidence="6">02402/16</strain>
        <tissue evidence="6">Leaf</tissue>
    </source>
</reference>
<comment type="caution">
    <text evidence="6">The sequence shown here is derived from an EMBL/GenBank/DDBJ whole genome shotgun (WGS) entry which is preliminary data.</text>
</comment>
<dbReference type="PANTHER" id="PTHR26379:SF253">
    <property type="entry name" value="BTB DOMAIN-CONTAINING PROTEIN"/>
    <property type="match status" value="1"/>
</dbReference>
<gene>
    <name evidence="6" type="ORF">QYE76_071678</name>
</gene>
<dbReference type="Gene3D" id="1.25.40.420">
    <property type="match status" value="2"/>
</dbReference>
<feature type="domain" description="BTB" evidence="4">
    <location>
        <begin position="220"/>
        <end position="288"/>
    </location>
</feature>
<dbReference type="AlphaFoldDB" id="A0AAD8SLT1"/>
<dbReference type="SMART" id="SM00225">
    <property type="entry name" value="BTB"/>
    <property type="match status" value="2"/>
</dbReference>
<dbReference type="EMBL" id="JAUUTY010000004">
    <property type="protein sequence ID" value="KAK1653873.1"/>
    <property type="molecule type" value="Genomic_DNA"/>
</dbReference>
<dbReference type="CDD" id="cd00121">
    <property type="entry name" value="MATH"/>
    <property type="match status" value="2"/>
</dbReference>
<comment type="pathway">
    <text evidence="1">Protein modification; protein ubiquitination.</text>
</comment>
<evidence type="ECO:0000313" key="6">
    <source>
        <dbReference type="EMBL" id="KAK1653873.1"/>
    </source>
</evidence>
<evidence type="ECO:0000313" key="7">
    <source>
        <dbReference type="Proteomes" id="UP001231189"/>
    </source>
</evidence>
<dbReference type="Proteomes" id="UP001231189">
    <property type="component" value="Unassembled WGS sequence"/>
</dbReference>
<evidence type="ECO:0000256" key="1">
    <source>
        <dbReference type="ARBA" id="ARBA00004906"/>
    </source>
</evidence>
<dbReference type="InterPro" id="IPR045005">
    <property type="entry name" value="BPM1-6"/>
</dbReference>
<dbReference type="GO" id="GO:0016567">
    <property type="term" value="P:protein ubiquitination"/>
    <property type="evidence" value="ECO:0007669"/>
    <property type="project" value="InterPro"/>
</dbReference>
<protein>
    <recommendedName>
        <fullName evidence="8">BTB domain-containing protein</fullName>
    </recommendedName>
</protein>
<keyword evidence="7" id="KW-1185">Reference proteome</keyword>
<dbReference type="PROSITE" id="PS50144">
    <property type="entry name" value="MATH"/>
    <property type="match status" value="1"/>
</dbReference>
<evidence type="ECO:0000259" key="5">
    <source>
        <dbReference type="PROSITE" id="PS50144"/>
    </source>
</evidence>
<dbReference type="Pfam" id="PF00651">
    <property type="entry name" value="BTB"/>
    <property type="match status" value="2"/>
</dbReference>
<feature type="domain" description="BTB" evidence="4">
    <location>
        <begin position="600"/>
        <end position="664"/>
    </location>
</feature>
<dbReference type="PANTHER" id="PTHR26379">
    <property type="entry name" value="BTB/POZ AND MATH DOMAIN-CONTAINING PROTEIN 1"/>
    <property type="match status" value="1"/>
</dbReference>
<dbReference type="InterPro" id="IPR002083">
    <property type="entry name" value="MATH/TRAF_dom"/>
</dbReference>
<dbReference type="SUPFAM" id="SSF49599">
    <property type="entry name" value="TRAF domain-like"/>
    <property type="match status" value="2"/>
</dbReference>
<organism evidence="6 7">
    <name type="scientific">Lolium multiflorum</name>
    <name type="common">Italian ryegrass</name>
    <name type="synonym">Lolium perenne subsp. multiflorum</name>
    <dbReference type="NCBI Taxonomy" id="4521"/>
    <lineage>
        <taxon>Eukaryota</taxon>
        <taxon>Viridiplantae</taxon>
        <taxon>Streptophyta</taxon>
        <taxon>Embryophyta</taxon>
        <taxon>Tracheophyta</taxon>
        <taxon>Spermatophyta</taxon>
        <taxon>Magnoliopsida</taxon>
        <taxon>Liliopsida</taxon>
        <taxon>Poales</taxon>
        <taxon>Poaceae</taxon>
        <taxon>BOP clade</taxon>
        <taxon>Pooideae</taxon>
        <taxon>Poodae</taxon>
        <taxon>Poeae</taxon>
        <taxon>Poeae Chloroplast Group 2 (Poeae type)</taxon>
        <taxon>Loliodinae</taxon>
        <taxon>Loliinae</taxon>
        <taxon>Lolium</taxon>
    </lineage>
</organism>
<name>A0AAD8SLT1_LOLMU</name>
<proteinExistence type="inferred from homology"/>
<dbReference type="Gene3D" id="2.60.210.10">
    <property type="entry name" value="Apoptosis, Tumor Necrosis Factor Receptor Associated Protein 2, Chain A"/>
    <property type="match status" value="2"/>
</dbReference>
<evidence type="ECO:0008006" key="8">
    <source>
        <dbReference type="Google" id="ProtNLM"/>
    </source>
</evidence>
<comment type="similarity">
    <text evidence="2">Belongs to the Tdpoz family.</text>
</comment>
<dbReference type="Gene3D" id="3.30.710.10">
    <property type="entry name" value="Potassium Channel Kv1.1, Chain A"/>
    <property type="match status" value="2"/>
</dbReference>
<evidence type="ECO:0000256" key="3">
    <source>
        <dbReference type="SAM" id="MobiDB-lite"/>
    </source>
</evidence>
<feature type="region of interest" description="Disordered" evidence="3">
    <location>
        <begin position="123"/>
        <end position="142"/>
    </location>
</feature>
<dbReference type="PROSITE" id="PS50097">
    <property type="entry name" value="BTB"/>
    <property type="match status" value="2"/>
</dbReference>
<sequence>MATMQPPTKTWSAHSSTFLRGAHQFDIIGYSKLKSLGVRNTVRSVDFEAGGCTWALVCCFDVPAPALNPQQCQLVSISLKLVSSDNNYNGVIAKASLRIDDPTPPSSGNKRCRRWPPAVWQSAEAHTYPATNNDGSDDSDARSWKLSVPDAFQESLYVKDDRLTIHCTVVVLLQENAETASATRSCSVSVVPPPAISRDLRRLLHLDGSKSNSSGMPFETDVTFIVEQTEIHAHRLVLAMRSPVFNAELLGAMKESAACSRVTIDDMSVSTFKAMLFFIYTDELPSSHKSEIQNVGDLLVAADRYDLERLRLMCEKILAENMDTESAMPTLMLVHGRERCRLLEASCIEYMASDPDVHAAVLATKEYKELKDKCGPFVTDVLEKVSMRALASRTCMTTCDAPPPRHPPFSSKQIGSQKSASMFNSSEVFDGTHEFRIPDFTAMQKMHGVGDFVESGIFHIGGCEWVVCVYPSGYDGLGFIGMRLHMLNPPGPTTGWVTATFRIDDPSGKTPPVISWAGNLYGQGTCFVVKKFMDVTTAKLYYVKYDGSLTIHCNVKVGKGFSYATSAAAAATVGATTTIIAPPSNIACHLEWLLLWQQCFDVKFLVKDSEVCAHELVIAARSPVLHKAVSSAPDKDHVKINDMDVPTFQAMLHFIYADELPLMMGYRAGDATTLIRDLLAAADRFGLDRMKAMCENMLCQQATPENIVATLDLADRLHCQTLKEFCLEHISQPHVLKEVVETKSFKDLKAASPRLLEEIIIKISKLSSIDS</sequence>
<evidence type="ECO:0000259" key="4">
    <source>
        <dbReference type="PROSITE" id="PS50097"/>
    </source>
</evidence>
<dbReference type="InterPro" id="IPR056423">
    <property type="entry name" value="BACK_BPM_SPOP"/>
</dbReference>
<dbReference type="SUPFAM" id="SSF54695">
    <property type="entry name" value="POZ domain"/>
    <property type="match status" value="2"/>
</dbReference>
<dbReference type="InterPro" id="IPR000210">
    <property type="entry name" value="BTB/POZ_dom"/>
</dbReference>
<evidence type="ECO:0000256" key="2">
    <source>
        <dbReference type="ARBA" id="ARBA00010846"/>
    </source>
</evidence>
<feature type="domain" description="MATH" evidence="5">
    <location>
        <begin position="430"/>
        <end position="555"/>
    </location>
</feature>
<accession>A0AAD8SLT1</accession>
<dbReference type="Pfam" id="PF24570">
    <property type="entry name" value="BACK_BPM_SPOP"/>
    <property type="match status" value="2"/>
</dbReference>